<reference evidence="4 6" key="2">
    <citation type="submission" date="2024-05" db="EMBL/GenBank/DDBJ databases">
        <authorList>
            <person name="De Oliveira J.P."/>
            <person name="Noriler S.A."/>
            <person name="De Oliveira A.G."/>
            <person name="Sipoli D.S."/>
        </authorList>
    </citation>
    <scope>NUCLEOTIDE SEQUENCE [LARGE SCALE GENOMIC DNA]</scope>
    <source>
        <strain evidence="4 6">LABIM192</strain>
    </source>
</reference>
<keyword evidence="6" id="KW-1185">Reference proteome</keyword>
<dbReference type="Proteomes" id="UP000252038">
    <property type="component" value="Chromosome"/>
</dbReference>
<dbReference type="EMBL" id="JBDXMI010000001">
    <property type="protein sequence ID" value="MEO9383199.1"/>
    <property type="molecule type" value="Genomic_DNA"/>
</dbReference>
<comment type="similarity">
    <text evidence="1">Belongs to the 4-hydroxybenzoyl-CoA thioesterase family.</text>
</comment>
<dbReference type="KEGG" id="chrb:DK843_02120"/>
<dbReference type="RefSeq" id="WP_114062895.1">
    <property type="nucleotide sequence ID" value="NZ_CP029495.1"/>
</dbReference>
<dbReference type="InterPro" id="IPR029069">
    <property type="entry name" value="HotDog_dom_sf"/>
</dbReference>
<evidence type="ECO:0000313" key="5">
    <source>
        <dbReference type="Proteomes" id="UP000252038"/>
    </source>
</evidence>
<evidence type="ECO:0000256" key="1">
    <source>
        <dbReference type="ARBA" id="ARBA00005953"/>
    </source>
</evidence>
<dbReference type="AlphaFoldDB" id="A0A344UD67"/>
<dbReference type="CDD" id="cd00586">
    <property type="entry name" value="4HBT"/>
    <property type="match status" value="1"/>
</dbReference>
<dbReference type="KEGG" id="chri:DK842_19190"/>
<protein>
    <submittedName>
        <fullName evidence="3 4">Thioesterase</fullName>
    </submittedName>
</protein>
<dbReference type="PANTHER" id="PTHR31793:SF27">
    <property type="entry name" value="NOVEL THIOESTERASE SUPERFAMILY DOMAIN AND SAPOSIN A-TYPE DOMAIN CONTAINING PROTEIN (0610012H03RIK)"/>
    <property type="match status" value="1"/>
</dbReference>
<dbReference type="Gene3D" id="3.10.129.10">
    <property type="entry name" value="Hotdog Thioesterase"/>
    <property type="match status" value="1"/>
</dbReference>
<evidence type="ECO:0000313" key="3">
    <source>
        <dbReference type="EMBL" id="AXE33215.1"/>
    </source>
</evidence>
<proteinExistence type="inferred from homology"/>
<dbReference type="PANTHER" id="PTHR31793">
    <property type="entry name" value="4-HYDROXYBENZOYL-COA THIOESTERASE FAMILY MEMBER"/>
    <property type="match status" value="1"/>
</dbReference>
<dbReference type="OrthoDB" id="333038at2"/>
<evidence type="ECO:0000313" key="6">
    <source>
        <dbReference type="Proteomes" id="UP001462502"/>
    </source>
</evidence>
<keyword evidence="2" id="KW-0378">Hydrolase</keyword>
<reference evidence="3 5" key="1">
    <citation type="submission" date="2018-05" db="EMBL/GenBank/DDBJ databases">
        <title>Genome sequencing, assembly and analysis of the novel insecticidal bacterium, Chromobacterium phragmitis.</title>
        <authorList>
            <person name="Sparks M.E."/>
            <person name="Blackburn M.B."/>
            <person name="Gundersen-Rindal D.E."/>
        </authorList>
    </citation>
    <scope>NUCLEOTIDE SEQUENCE [LARGE SCALE GENOMIC DNA]</scope>
    <source>
        <strain evidence="3">IIBBL 274-1</strain>
    </source>
</reference>
<dbReference type="GO" id="GO:0047617">
    <property type="term" value="F:fatty acyl-CoA hydrolase activity"/>
    <property type="evidence" value="ECO:0007669"/>
    <property type="project" value="TreeGrafter"/>
</dbReference>
<organism evidence="3 5">
    <name type="scientific">Chromobacterium phragmitis</name>
    <dbReference type="NCBI Taxonomy" id="2202141"/>
    <lineage>
        <taxon>Bacteria</taxon>
        <taxon>Pseudomonadati</taxon>
        <taxon>Pseudomonadota</taxon>
        <taxon>Betaproteobacteria</taxon>
        <taxon>Neisseriales</taxon>
        <taxon>Chromobacteriaceae</taxon>
        <taxon>Chromobacterium</taxon>
    </lineage>
</organism>
<dbReference type="SUPFAM" id="SSF54637">
    <property type="entry name" value="Thioesterase/thiol ester dehydrase-isomerase"/>
    <property type="match status" value="1"/>
</dbReference>
<sequence>MARIQIEAPGRILYEARLEIRIGDINYANHLANDALLRMAQEARLRLLREWGYVDELNIDGVGIVVSDAAIRYSAEAFHGDVLRIRIGIANIHDKGLDFIYQVTDDNGGKEVARLKTGIVFFDYHARQTARMPESFSARLCQ</sequence>
<gene>
    <name evidence="4" type="ORF">ABI908_03585</name>
    <name evidence="3" type="ORF">DK843_02120</name>
</gene>
<evidence type="ECO:0000313" key="4">
    <source>
        <dbReference type="EMBL" id="MEO9383199.1"/>
    </source>
</evidence>
<dbReference type="Proteomes" id="UP001462502">
    <property type="component" value="Unassembled WGS sequence"/>
</dbReference>
<evidence type="ECO:0000256" key="2">
    <source>
        <dbReference type="ARBA" id="ARBA00022801"/>
    </source>
</evidence>
<dbReference type="Pfam" id="PF13279">
    <property type="entry name" value="4HBT_2"/>
    <property type="match status" value="1"/>
</dbReference>
<dbReference type="InterPro" id="IPR050563">
    <property type="entry name" value="4-hydroxybenzoyl-CoA_TE"/>
</dbReference>
<name>A0A344UD67_9NEIS</name>
<dbReference type="EMBL" id="CP029554">
    <property type="protein sequence ID" value="AXE33215.1"/>
    <property type="molecule type" value="Genomic_DNA"/>
</dbReference>
<accession>A0A344UD67</accession>